<dbReference type="InterPro" id="IPR017790">
    <property type="entry name" value="Penicillin-binding_protein_2"/>
</dbReference>
<evidence type="ECO:0000313" key="8">
    <source>
        <dbReference type="Proteomes" id="UP000826725"/>
    </source>
</evidence>
<reference evidence="7" key="1">
    <citation type="submission" date="2020-09" db="EMBL/GenBank/DDBJ databases">
        <title>Desulfogranum mesoprofundum gen. nov., sp. nov., a novel mesophilic, sulfate-reducing chemolithoautotroph isolated from a deep-sea hydrothermal vent chimney in the Suiyo Seamount.</title>
        <authorList>
            <person name="Hashimoto Y."/>
            <person name="Nakagawa S."/>
        </authorList>
    </citation>
    <scope>NUCLEOTIDE SEQUENCE</scope>
    <source>
        <strain evidence="7">KT2</strain>
    </source>
</reference>
<dbReference type="InterPro" id="IPR001460">
    <property type="entry name" value="PCN-bd_Tpept"/>
</dbReference>
<dbReference type="GO" id="GO:0006508">
    <property type="term" value="P:proteolysis"/>
    <property type="evidence" value="ECO:0007669"/>
    <property type="project" value="UniProtKB-KW"/>
</dbReference>
<proteinExistence type="predicted"/>
<dbReference type="Proteomes" id="UP000826725">
    <property type="component" value="Chromosome"/>
</dbReference>
<keyword evidence="2" id="KW-0645">Protease</keyword>
<feature type="domain" description="Penicillin-binding protein dimerisation" evidence="6">
    <location>
        <begin position="71"/>
        <end position="236"/>
    </location>
</feature>
<dbReference type="EMBL" id="AP024086">
    <property type="protein sequence ID" value="BCL59676.1"/>
    <property type="molecule type" value="Genomic_DNA"/>
</dbReference>
<feature type="transmembrane region" description="Helical" evidence="4">
    <location>
        <begin position="28"/>
        <end position="47"/>
    </location>
</feature>
<accession>A0A8D5JQ57</accession>
<dbReference type="AlphaFoldDB" id="A0A8D5JQ57"/>
<evidence type="ECO:0000256" key="4">
    <source>
        <dbReference type="SAM" id="Phobius"/>
    </source>
</evidence>
<dbReference type="RefSeq" id="WP_228855877.1">
    <property type="nucleotide sequence ID" value="NZ_AP024086.1"/>
</dbReference>
<keyword evidence="4" id="KW-0472">Membrane</keyword>
<dbReference type="GO" id="GO:0009002">
    <property type="term" value="F:serine-type D-Ala-D-Ala carboxypeptidase activity"/>
    <property type="evidence" value="ECO:0007669"/>
    <property type="project" value="InterPro"/>
</dbReference>
<protein>
    <submittedName>
        <fullName evidence="7">Penicillin-binding protein 2</fullName>
    </submittedName>
</protein>
<organism evidence="7 8">
    <name type="scientific">Desulfomarina profundi</name>
    <dbReference type="NCBI Taxonomy" id="2772557"/>
    <lineage>
        <taxon>Bacteria</taxon>
        <taxon>Pseudomonadati</taxon>
        <taxon>Thermodesulfobacteriota</taxon>
        <taxon>Desulfobulbia</taxon>
        <taxon>Desulfobulbales</taxon>
        <taxon>Desulfobulbaceae</taxon>
        <taxon>Desulfomarina</taxon>
    </lineage>
</organism>
<name>A0A8D5JQ57_9BACT</name>
<evidence type="ECO:0000256" key="2">
    <source>
        <dbReference type="ARBA" id="ARBA00022670"/>
    </source>
</evidence>
<dbReference type="KEGG" id="dbk:DGMP_03690"/>
<keyword evidence="1" id="KW-0997">Cell inner membrane</keyword>
<dbReference type="InterPro" id="IPR050515">
    <property type="entry name" value="Beta-lactam/transpept"/>
</dbReference>
<dbReference type="GO" id="GO:0009252">
    <property type="term" value="P:peptidoglycan biosynthetic process"/>
    <property type="evidence" value="ECO:0007669"/>
    <property type="project" value="InterPro"/>
</dbReference>
<keyword evidence="4" id="KW-0812">Transmembrane</keyword>
<dbReference type="InterPro" id="IPR005311">
    <property type="entry name" value="PBP_dimer"/>
</dbReference>
<dbReference type="Pfam" id="PF00905">
    <property type="entry name" value="Transpeptidase"/>
    <property type="match status" value="1"/>
</dbReference>
<keyword evidence="4" id="KW-1133">Transmembrane helix</keyword>
<dbReference type="GO" id="GO:0008658">
    <property type="term" value="F:penicillin binding"/>
    <property type="evidence" value="ECO:0007669"/>
    <property type="project" value="InterPro"/>
</dbReference>
<evidence type="ECO:0000259" key="5">
    <source>
        <dbReference type="Pfam" id="PF00905"/>
    </source>
</evidence>
<evidence type="ECO:0000259" key="6">
    <source>
        <dbReference type="Pfam" id="PF03717"/>
    </source>
</evidence>
<evidence type="ECO:0000313" key="7">
    <source>
        <dbReference type="EMBL" id="BCL59676.1"/>
    </source>
</evidence>
<evidence type="ECO:0000256" key="3">
    <source>
        <dbReference type="ARBA" id="ARBA00022801"/>
    </source>
</evidence>
<dbReference type="PANTHER" id="PTHR30627:SF2">
    <property type="entry name" value="PEPTIDOGLYCAN D,D-TRANSPEPTIDASE MRDA"/>
    <property type="match status" value="1"/>
</dbReference>
<dbReference type="FunFam" id="3.40.710.10:FF:000024">
    <property type="entry name" value="Penicillin-binding protein 2"/>
    <property type="match status" value="1"/>
</dbReference>
<dbReference type="GO" id="GO:0071555">
    <property type="term" value="P:cell wall organization"/>
    <property type="evidence" value="ECO:0007669"/>
    <property type="project" value="TreeGrafter"/>
</dbReference>
<evidence type="ECO:0000256" key="1">
    <source>
        <dbReference type="ARBA" id="ARBA00022519"/>
    </source>
</evidence>
<feature type="domain" description="Penicillin-binding protein transpeptidase" evidence="5">
    <location>
        <begin position="276"/>
        <end position="613"/>
    </location>
</feature>
<dbReference type="NCBIfam" id="TIGR03423">
    <property type="entry name" value="pbp2_mrdA"/>
    <property type="match status" value="1"/>
</dbReference>
<dbReference type="GO" id="GO:0005886">
    <property type="term" value="C:plasma membrane"/>
    <property type="evidence" value="ECO:0007669"/>
    <property type="project" value="TreeGrafter"/>
</dbReference>
<keyword evidence="1" id="KW-1003">Cell membrane</keyword>
<dbReference type="GO" id="GO:0071972">
    <property type="term" value="F:peptidoglycan L,D-transpeptidase activity"/>
    <property type="evidence" value="ECO:0007669"/>
    <property type="project" value="TreeGrafter"/>
</dbReference>
<dbReference type="Pfam" id="PF03717">
    <property type="entry name" value="PBP_dimer"/>
    <property type="match status" value="1"/>
</dbReference>
<dbReference type="PANTHER" id="PTHR30627">
    <property type="entry name" value="PEPTIDOGLYCAN D,D-TRANSPEPTIDASE"/>
    <property type="match status" value="1"/>
</dbReference>
<keyword evidence="3" id="KW-0378">Hydrolase</keyword>
<keyword evidence="8" id="KW-1185">Reference proteome</keyword>
<sequence length="629" mass="70663">MGFKLPLKEMEDIAERDDAALDQLKKRLMGAAAVILVFFGIIVLRLWTLQINSGKEYAQRAYSNRVREREVAAPRGHILDRKGKEIVTNRPSFNVVLIKEDSTNLGDVLTRLSPVLKMDVSELWEKIRKSAGSPKYLPVRLKEDIDWKTLAYLENHNHEFSGIRTEVQPVRVYHYGNLAANTLGYLGIISKKELEKADQKIYKGSDLIGKAGLEKLRERDLRGEKGIYFSEVNARGFEQQLLKSVEPLPGREIHLTLDVELQQIAESYMEAGEKSGAVVAMEVNTGRLLTVVSSPSIRIEDFIGGISVKNWKALLENPKHPLINKVVQASYPPGSTYKMVTALAGLAKGVIDEDTVFYCPGHYRFGNRTYRCWKHSGHGPVNLKKAISQSCDVYFYQVGQRVGVDGLAEFARKLGLGKKTGVEMEHEKSGLVPTKEWKLRVKKKKWQEGETLSIAIGQGFDLVTPLQMCVMTATIANGGKVYRPQLVEKVVDPEGNIVENFKPEIVNELVGLDRFFKLIREGMEEVVQGKRGTARRVAIKNLRIGGKTGTAQVVKIAQYRHLKEANIPYRYRDHAWFTCFAPAEKPEIAVTVLVEHGLHGGSGAGPIARAVLKEYFYNRLHNKEVSEEQ</sequence>
<gene>
    <name evidence="7" type="primary">mrdA</name>
    <name evidence="7" type="ORF">DGMP_03690</name>
</gene>